<organism evidence="7 8">
    <name type="scientific">Tetrahymena thermophila (strain SB210)</name>
    <dbReference type="NCBI Taxonomy" id="312017"/>
    <lineage>
        <taxon>Eukaryota</taxon>
        <taxon>Sar</taxon>
        <taxon>Alveolata</taxon>
        <taxon>Ciliophora</taxon>
        <taxon>Intramacronucleata</taxon>
        <taxon>Oligohymenophorea</taxon>
        <taxon>Hymenostomatida</taxon>
        <taxon>Tetrahymenina</taxon>
        <taxon>Tetrahymenidae</taxon>
        <taxon>Tetrahymena</taxon>
    </lineage>
</organism>
<comment type="subcellular location">
    <subcellularLocation>
        <location evidence="1">Membrane</location>
        <topology evidence="1">Multi-pass membrane protein</topology>
    </subcellularLocation>
</comment>
<name>Q23R67_TETTS</name>
<keyword evidence="2 6" id="KW-0812">Transmembrane</keyword>
<dbReference type="GO" id="GO:0022857">
    <property type="term" value="F:transmembrane transporter activity"/>
    <property type="evidence" value="ECO:0007669"/>
    <property type="project" value="InterPro"/>
</dbReference>
<feature type="region of interest" description="Disordered" evidence="5">
    <location>
        <begin position="63"/>
        <end position="83"/>
    </location>
</feature>
<accession>Q23R67</accession>
<proteinExistence type="predicted"/>
<feature type="transmembrane region" description="Helical" evidence="6">
    <location>
        <begin position="496"/>
        <end position="518"/>
    </location>
</feature>
<dbReference type="RefSeq" id="XP_001019426.2">
    <property type="nucleotide sequence ID" value="XM_001019426.2"/>
</dbReference>
<feature type="transmembrane region" description="Helical" evidence="6">
    <location>
        <begin position="349"/>
        <end position="371"/>
    </location>
</feature>
<protein>
    <submittedName>
        <fullName evidence="7">MFS transporter</fullName>
    </submittedName>
</protein>
<dbReference type="PANTHER" id="PTHR10924:SF6">
    <property type="entry name" value="SOLUTE CARRIER FAMILY 49 MEMBER A3"/>
    <property type="match status" value="1"/>
</dbReference>
<keyword evidence="3 6" id="KW-1133">Transmembrane helix</keyword>
<feature type="transmembrane region" description="Helical" evidence="6">
    <location>
        <begin position="269"/>
        <end position="288"/>
    </location>
</feature>
<evidence type="ECO:0000256" key="4">
    <source>
        <dbReference type="ARBA" id="ARBA00023136"/>
    </source>
</evidence>
<feature type="transmembrane region" description="Helical" evidence="6">
    <location>
        <begin position="565"/>
        <end position="583"/>
    </location>
</feature>
<dbReference type="GeneID" id="7834851"/>
<dbReference type="InterPro" id="IPR049680">
    <property type="entry name" value="FLVCR1-2_SLC49-like"/>
</dbReference>
<feature type="compositionally biased region" description="Low complexity" evidence="5">
    <location>
        <begin position="72"/>
        <end position="83"/>
    </location>
</feature>
<evidence type="ECO:0000256" key="1">
    <source>
        <dbReference type="ARBA" id="ARBA00004141"/>
    </source>
</evidence>
<feature type="transmembrane region" description="Helical" evidence="6">
    <location>
        <begin position="217"/>
        <end position="237"/>
    </location>
</feature>
<dbReference type="Pfam" id="PF07690">
    <property type="entry name" value="MFS_1"/>
    <property type="match status" value="1"/>
</dbReference>
<feature type="transmembrane region" description="Helical" evidence="6">
    <location>
        <begin position="469"/>
        <end position="490"/>
    </location>
</feature>
<dbReference type="Proteomes" id="UP000009168">
    <property type="component" value="Unassembled WGS sequence"/>
</dbReference>
<evidence type="ECO:0000256" key="2">
    <source>
        <dbReference type="ARBA" id="ARBA00022692"/>
    </source>
</evidence>
<dbReference type="GO" id="GO:0016020">
    <property type="term" value="C:membrane"/>
    <property type="evidence" value="ECO:0007669"/>
    <property type="project" value="UniProtKB-SubCell"/>
</dbReference>
<dbReference type="Gene3D" id="1.20.1250.20">
    <property type="entry name" value="MFS general substrate transporter like domains"/>
    <property type="match status" value="2"/>
</dbReference>
<evidence type="ECO:0000313" key="7">
    <source>
        <dbReference type="EMBL" id="EAR99181.2"/>
    </source>
</evidence>
<dbReference type="InterPro" id="IPR036259">
    <property type="entry name" value="MFS_trans_sf"/>
</dbReference>
<dbReference type="InParanoid" id="Q23R67"/>
<dbReference type="PANTHER" id="PTHR10924">
    <property type="entry name" value="MAJOR FACILITATOR SUPERFAMILY PROTEIN-RELATED"/>
    <property type="match status" value="1"/>
</dbReference>
<feature type="transmembrane region" description="Helical" evidence="6">
    <location>
        <begin position="182"/>
        <end position="205"/>
    </location>
</feature>
<evidence type="ECO:0000313" key="8">
    <source>
        <dbReference type="Proteomes" id="UP000009168"/>
    </source>
</evidence>
<evidence type="ECO:0000256" key="5">
    <source>
        <dbReference type="SAM" id="MobiDB-lite"/>
    </source>
</evidence>
<feature type="transmembrane region" description="Helical" evidence="6">
    <location>
        <begin position="441"/>
        <end position="462"/>
    </location>
</feature>
<gene>
    <name evidence="7" type="ORF">TTHERM_00390210</name>
</gene>
<feature type="transmembrane region" description="Helical" evidence="6">
    <location>
        <begin position="405"/>
        <end position="429"/>
    </location>
</feature>
<dbReference type="EMBL" id="GG662644">
    <property type="protein sequence ID" value="EAR99181.2"/>
    <property type="molecule type" value="Genomic_DNA"/>
</dbReference>
<reference evidence="8" key="1">
    <citation type="journal article" date="2006" name="PLoS Biol.">
        <title>Macronuclear genome sequence of the ciliate Tetrahymena thermophila, a model eukaryote.</title>
        <authorList>
            <person name="Eisen J.A."/>
            <person name="Coyne R.S."/>
            <person name="Wu M."/>
            <person name="Wu D."/>
            <person name="Thiagarajan M."/>
            <person name="Wortman J.R."/>
            <person name="Badger J.H."/>
            <person name="Ren Q."/>
            <person name="Amedeo P."/>
            <person name="Jones K.M."/>
            <person name="Tallon L.J."/>
            <person name="Delcher A.L."/>
            <person name="Salzberg S.L."/>
            <person name="Silva J.C."/>
            <person name="Haas B.J."/>
            <person name="Majoros W.H."/>
            <person name="Farzad M."/>
            <person name="Carlton J.M."/>
            <person name="Smith R.K. Jr."/>
            <person name="Garg J."/>
            <person name="Pearlman R.E."/>
            <person name="Karrer K.M."/>
            <person name="Sun L."/>
            <person name="Manning G."/>
            <person name="Elde N.C."/>
            <person name="Turkewitz A.P."/>
            <person name="Asai D.J."/>
            <person name="Wilkes D.E."/>
            <person name="Wang Y."/>
            <person name="Cai H."/>
            <person name="Collins K."/>
            <person name="Stewart B.A."/>
            <person name="Lee S.R."/>
            <person name="Wilamowska K."/>
            <person name="Weinberg Z."/>
            <person name="Ruzzo W.L."/>
            <person name="Wloga D."/>
            <person name="Gaertig J."/>
            <person name="Frankel J."/>
            <person name="Tsao C.-C."/>
            <person name="Gorovsky M.A."/>
            <person name="Keeling P.J."/>
            <person name="Waller R.F."/>
            <person name="Patron N.J."/>
            <person name="Cherry J.M."/>
            <person name="Stover N.A."/>
            <person name="Krieger C.J."/>
            <person name="del Toro C."/>
            <person name="Ryder H.F."/>
            <person name="Williamson S.C."/>
            <person name="Barbeau R.A."/>
            <person name="Hamilton E.P."/>
            <person name="Orias E."/>
        </authorList>
    </citation>
    <scope>NUCLEOTIDE SEQUENCE [LARGE SCALE GENOMIC DNA]</scope>
    <source>
        <strain evidence="8">SB210</strain>
    </source>
</reference>
<dbReference type="KEGG" id="tet:TTHERM_00390210"/>
<feature type="transmembrane region" description="Helical" evidence="6">
    <location>
        <begin position="244"/>
        <end position="263"/>
    </location>
</feature>
<keyword evidence="4 6" id="KW-0472">Membrane</keyword>
<dbReference type="HOGENOM" id="CLU_412527_0_0_1"/>
<keyword evidence="8" id="KW-1185">Reference proteome</keyword>
<feature type="transmembrane region" description="Helical" evidence="6">
    <location>
        <begin position="530"/>
        <end position="553"/>
    </location>
</feature>
<evidence type="ECO:0000256" key="6">
    <source>
        <dbReference type="SAM" id="Phobius"/>
    </source>
</evidence>
<feature type="transmembrane region" description="Helical" evidence="6">
    <location>
        <begin position="308"/>
        <end position="329"/>
    </location>
</feature>
<dbReference type="eggNOG" id="KOG2563">
    <property type="taxonomic scope" value="Eukaryota"/>
</dbReference>
<dbReference type="AlphaFoldDB" id="Q23R67"/>
<dbReference type="OrthoDB" id="422206at2759"/>
<sequence length="635" mass="71254">MLDSADQFQSAFLQPISLKPQSSSKEVKKYKYVFVRLKQKQKSQPPQHCISLKVDSPKNLFKTYSEPVRTPTNNQQTFSNQQFQQSQNLSQPYIAKSQQPSTQNQREFKAFYQRQEQNIEKQDKCLIDPLPLLMSEFHPNSGESIVSSLINNNNIDDLKKTIKETAYKPSVKEFQVCKYRHVVVILYGMALAIISLLFPLCNPIVNVVKQLYNVDTSIVNLNSLLFLLMHPLFTFPANFIIDQYGVKISITIGCVVCMAGAWLRMLVNQSFYIMIAGSILCGIGRPFILNCQGKIVANWFFPKDRSLITSLLSFILTSFTVIGLLFPGFVFNSYEQQDAKDDPDKGKSLMTRLVLIEACICTFCLLPNIFLQREKPPHPPSYTCTVQRQSPLEGLKSILKNTNFILLWIIYGIYFGSFNAVGIVQASIMDTYNIKSPSENSVIGSVPVASGFISVIFVSIILKKYYKFKLTLIIFIIGCVISITIMPQIIKYGYGAAIGSSLLNGVFVVPAVPLMLELGIELSFPVSEAIGVGLLFAGGQLWGTAIGSIVSIYCKGETQESSDAAIYTFSGLFGLALILCLFLKEDLRRLRAEKTKNVTSVHLTVNQWNQIKSEFGGDVYDKKDHQVYETESEDD</sequence>
<evidence type="ECO:0000256" key="3">
    <source>
        <dbReference type="ARBA" id="ARBA00022989"/>
    </source>
</evidence>
<dbReference type="InterPro" id="IPR011701">
    <property type="entry name" value="MFS"/>
</dbReference>
<dbReference type="SUPFAM" id="SSF103473">
    <property type="entry name" value="MFS general substrate transporter"/>
    <property type="match status" value="1"/>
</dbReference>